<name>A0A6J7WIX7_9CAUD</name>
<reference evidence="1" key="1">
    <citation type="submission" date="2020-05" db="EMBL/GenBank/DDBJ databases">
        <authorList>
            <person name="Chiriac C."/>
            <person name="Salcher M."/>
            <person name="Ghai R."/>
            <person name="Kavagutti S V."/>
        </authorList>
    </citation>
    <scope>NUCLEOTIDE SEQUENCE</scope>
</reference>
<accession>A0A6J7WIX7</accession>
<proteinExistence type="predicted"/>
<organism evidence="1">
    <name type="scientific">uncultured Caudovirales phage</name>
    <dbReference type="NCBI Taxonomy" id="2100421"/>
    <lineage>
        <taxon>Viruses</taxon>
        <taxon>Duplodnaviria</taxon>
        <taxon>Heunggongvirae</taxon>
        <taxon>Uroviricota</taxon>
        <taxon>Caudoviricetes</taxon>
        <taxon>Peduoviridae</taxon>
        <taxon>Maltschvirus</taxon>
        <taxon>Maltschvirus maltsch</taxon>
    </lineage>
</organism>
<gene>
    <name evidence="1" type="ORF">UFOVP201_35</name>
</gene>
<evidence type="ECO:0000313" key="1">
    <source>
        <dbReference type="EMBL" id="CAB5217941.1"/>
    </source>
</evidence>
<sequence length="103" mass="11458">MDSPTVVFKRGSTFGSLVTYVPGSGDPANLDDVVIESSVLDRAGKRYVLTIDRDPDNIHFTTTFEDTADWQTGTAAWDFKCTKNGVLFYSTTVRFIIELQITL</sequence>
<dbReference type="EMBL" id="LR798249">
    <property type="protein sequence ID" value="CAB5217941.1"/>
    <property type="molecule type" value="Genomic_DNA"/>
</dbReference>
<protein>
    <submittedName>
        <fullName evidence="1">Uncharacterized protein</fullName>
    </submittedName>
</protein>